<evidence type="ECO:0000256" key="4">
    <source>
        <dbReference type="ARBA" id="ARBA00022530"/>
    </source>
</evidence>
<evidence type="ECO:0000256" key="10">
    <source>
        <dbReference type="ARBA" id="ARBA00023277"/>
    </source>
</evidence>
<comment type="subcellular location">
    <subcellularLocation>
        <location evidence="2">Secreted</location>
        <location evidence="2">Extracellular space</location>
        <location evidence="2">Extracellular matrix</location>
    </subcellularLocation>
</comment>
<evidence type="ECO:0000256" key="6">
    <source>
        <dbReference type="ARBA" id="ARBA00022729"/>
    </source>
</evidence>
<proteinExistence type="inferred from homology"/>
<comment type="catalytic activity">
    <reaction evidence="1">
        <text>Hydrolysis of terminal non-reducing alpha-L-arabinofuranoside residues in alpha-L-arabinosides.</text>
        <dbReference type="EC" id="3.2.1.55"/>
    </reaction>
</comment>
<dbReference type="SMART" id="SM01217">
    <property type="entry name" value="Fn3_like"/>
    <property type="match status" value="1"/>
</dbReference>
<comment type="caution">
    <text evidence="16">The sequence shown here is derived from an EMBL/GenBank/DDBJ whole genome shotgun (WGS) entry which is preliminary data.</text>
</comment>
<evidence type="ECO:0000256" key="3">
    <source>
        <dbReference type="ARBA" id="ARBA00022525"/>
    </source>
</evidence>
<evidence type="ECO:0000256" key="5">
    <source>
        <dbReference type="ARBA" id="ARBA00022651"/>
    </source>
</evidence>
<dbReference type="Gene3D" id="2.60.40.10">
    <property type="entry name" value="Immunoglobulins"/>
    <property type="match status" value="1"/>
</dbReference>
<keyword evidence="12" id="KW-0624">Polysaccharide degradation</keyword>
<dbReference type="FunFam" id="2.60.40.10:FF:001384">
    <property type="entry name" value="Beta-D-xylosidase 4"/>
    <property type="match status" value="1"/>
</dbReference>
<keyword evidence="8" id="KW-0325">Glycoprotein</keyword>
<dbReference type="EMBL" id="VOIH02000010">
    <property type="protein sequence ID" value="KAF3434988.1"/>
    <property type="molecule type" value="Genomic_DNA"/>
</dbReference>
<dbReference type="GO" id="GO:0009044">
    <property type="term" value="F:xylan 1,4-beta-xylosidase activity"/>
    <property type="evidence" value="ECO:0007669"/>
    <property type="project" value="UniProtKB-EC"/>
</dbReference>
<dbReference type="GO" id="GO:0046556">
    <property type="term" value="F:alpha-L-arabinofuranosidase activity"/>
    <property type="evidence" value="ECO:0007669"/>
    <property type="project" value="UniProtKB-EC"/>
</dbReference>
<keyword evidence="4" id="KW-0272">Extracellular matrix</keyword>
<keyword evidence="9" id="KW-0511">Multifunctional enzyme</keyword>
<dbReference type="OrthoDB" id="47059at2759"/>
<dbReference type="SUPFAM" id="SSF52279">
    <property type="entry name" value="Beta-D-glucan exohydrolase, C-terminal domain"/>
    <property type="match status" value="1"/>
</dbReference>
<evidence type="ECO:0000256" key="12">
    <source>
        <dbReference type="ARBA" id="ARBA00023326"/>
    </source>
</evidence>
<keyword evidence="6" id="KW-0732">Signal</keyword>
<dbReference type="Gene3D" id="3.40.50.1700">
    <property type="entry name" value="Glycoside hydrolase family 3 C-terminal domain"/>
    <property type="match status" value="1"/>
</dbReference>
<dbReference type="InterPro" id="IPR036962">
    <property type="entry name" value="Glyco_hydro_3_N_sf"/>
</dbReference>
<dbReference type="AlphaFoldDB" id="A0A8K0DVG7"/>
<dbReference type="PANTHER" id="PTHR42721">
    <property type="entry name" value="SUGAR HYDROLASE-RELATED"/>
    <property type="match status" value="1"/>
</dbReference>
<dbReference type="InterPro" id="IPR044993">
    <property type="entry name" value="BXL"/>
</dbReference>
<dbReference type="PANTHER" id="PTHR42721:SF14">
    <property type="entry name" value="BETA-D-XYLOSIDASE 4-RELATED"/>
    <property type="match status" value="1"/>
</dbReference>
<name>A0A8K0DVG7_9ROSA</name>
<keyword evidence="11" id="KW-0326">Glycosidase</keyword>
<dbReference type="InterPro" id="IPR001764">
    <property type="entry name" value="Glyco_hydro_3_N"/>
</dbReference>
<dbReference type="InterPro" id="IPR036881">
    <property type="entry name" value="Glyco_hydro_3_C_sf"/>
</dbReference>
<dbReference type="InterPro" id="IPR026891">
    <property type="entry name" value="Fn3-like"/>
</dbReference>
<accession>A0A8K0DVG7</accession>
<evidence type="ECO:0000256" key="11">
    <source>
        <dbReference type="ARBA" id="ARBA00023295"/>
    </source>
</evidence>
<evidence type="ECO:0000256" key="13">
    <source>
        <dbReference type="ARBA" id="ARBA00024574"/>
    </source>
</evidence>
<dbReference type="Pfam" id="PF14310">
    <property type="entry name" value="Fn3-like"/>
    <property type="match status" value="1"/>
</dbReference>
<dbReference type="InterPro" id="IPR017853">
    <property type="entry name" value="GH"/>
</dbReference>
<dbReference type="Proteomes" id="UP000796880">
    <property type="component" value="Unassembled WGS sequence"/>
</dbReference>
<dbReference type="FunFam" id="3.20.20.300:FF:000004">
    <property type="entry name" value="probable beta-D-xylosidase 7"/>
    <property type="match status" value="1"/>
</dbReference>
<feature type="domain" description="Fibronectin type III-like" evidence="15">
    <location>
        <begin position="713"/>
        <end position="782"/>
    </location>
</feature>
<evidence type="ECO:0000313" key="16">
    <source>
        <dbReference type="EMBL" id="KAF3434988.1"/>
    </source>
</evidence>
<dbReference type="InterPro" id="IPR013783">
    <property type="entry name" value="Ig-like_fold"/>
</dbReference>
<keyword evidence="7" id="KW-0378">Hydrolase</keyword>
<comment type="similarity">
    <text evidence="14">Belongs to the glycoside hydrolase 3 family.</text>
</comment>
<sequence length="789" mass="85144">MHFWKVTMASALQNRVNRAPKVASALLCFFFFFFFLFSSRSSRVSAQSSSAVFACDVDKNPNLASFGFCDKSLGVNQRVSDLVKRLTLQEKITFLVNAAGSVSRLGIPKYEWWSEALHGVSYVGPGTHFSNVVPGATSFPQVILTAATFNASLFETIGKVVSTEARAMYNVGLAGLTFWSPNINIFRDPRWGRGQETPGEDPLLSSKYAAGYVKGLQQTDGGNPNGLKVAACCKHYTAYDLDNWKGVDRYHFNAVVTKQDMDDTFQPPFKSCVIDGNVASVMCSYNQVNGKPTCADPDLLQGVVRGEWKLNGYIVSDCDSVEVLFNDQHYTKTPEEAAAVSIMAGLDLNCGSFLGKHTEAAVKGGLVTETAIDNAISNNFATLIRLGFFDGDPSKQLYGKLGPKDVCTPEHQELAREAARQGIVLLKNTAGSLPLSPTAIKSLAVIGPNANVTKTMIGNYEGTPCKYTTPLQGLAASVSTTYSPGCANVACGTAQVDDAKKAAASADATVLVVGADQSIEAESRDRITLSLPGQQSLLITEVAKASKGPVILVIMSGGGFDISFAKSDDKVTSILWVGYPGEAGGAAIADVIFGSYNPSGRLPMTWYPEAYVDKVPMTNMNMRPDPATGYPGRTYRFYTGETVYAFGDGLSYSKVNHHLIQAPKLVSIPLEEKHVCRTSKCKSLDLVDKQSCENLAFDIHLRVKNEGKVSGSHTVFLFSSPPSVHNSPQKHLLGFEKVFLGAQSESLVKFKVDVCKDLSVVDELGSRKVALGRHVLHVGDLKHTLSVRI</sequence>
<evidence type="ECO:0000256" key="1">
    <source>
        <dbReference type="ARBA" id="ARBA00001462"/>
    </source>
</evidence>
<dbReference type="FunFam" id="3.40.50.1700:FF:000001">
    <property type="entry name" value="probable beta-D-xylosidase 2"/>
    <property type="match status" value="1"/>
</dbReference>
<evidence type="ECO:0000256" key="14">
    <source>
        <dbReference type="ARBA" id="ARBA00061530"/>
    </source>
</evidence>
<dbReference type="GO" id="GO:0048046">
    <property type="term" value="C:apoplast"/>
    <property type="evidence" value="ECO:0007669"/>
    <property type="project" value="TreeGrafter"/>
</dbReference>
<evidence type="ECO:0000256" key="2">
    <source>
        <dbReference type="ARBA" id="ARBA00004498"/>
    </source>
</evidence>
<dbReference type="GO" id="GO:0031222">
    <property type="term" value="P:arabinan catabolic process"/>
    <property type="evidence" value="ECO:0007669"/>
    <property type="project" value="TreeGrafter"/>
</dbReference>
<dbReference type="GO" id="GO:0045493">
    <property type="term" value="P:xylan catabolic process"/>
    <property type="evidence" value="ECO:0007669"/>
    <property type="project" value="UniProtKB-KW"/>
</dbReference>
<dbReference type="InterPro" id="IPR002772">
    <property type="entry name" value="Glyco_hydro_3_C"/>
</dbReference>
<dbReference type="Gene3D" id="3.20.20.300">
    <property type="entry name" value="Glycoside hydrolase, family 3, N-terminal domain"/>
    <property type="match status" value="1"/>
</dbReference>
<keyword evidence="3" id="KW-0964">Secreted</keyword>
<dbReference type="Pfam" id="PF01915">
    <property type="entry name" value="Glyco_hydro_3_C"/>
    <property type="match status" value="1"/>
</dbReference>
<evidence type="ECO:0000256" key="8">
    <source>
        <dbReference type="ARBA" id="ARBA00023180"/>
    </source>
</evidence>
<evidence type="ECO:0000256" key="9">
    <source>
        <dbReference type="ARBA" id="ARBA00023268"/>
    </source>
</evidence>
<evidence type="ECO:0000259" key="15">
    <source>
        <dbReference type="SMART" id="SM01217"/>
    </source>
</evidence>
<keyword evidence="17" id="KW-1185">Reference proteome</keyword>
<evidence type="ECO:0000256" key="7">
    <source>
        <dbReference type="ARBA" id="ARBA00022801"/>
    </source>
</evidence>
<keyword evidence="5" id="KW-0858">Xylan degradation</keyword>
<gene>
    <name evidence="16" type="ORF">FNV43_RR22075</name>
</gene>
<dbReference type="SUPFAM" id="SSF51445">
    <property type="entry name" value="(Trans)glycosidases"/>
    <property type="match status" value="1"/>
</dbReference>
<dbReference type="Pfam" id="PF00933">
    <property type="entry name" value="Glyco_hydro_3"/>
    <property type="match status" value="1"/>
</dbReference>
<evidence type="ECO:0000313" key="17">
    <source>
        <dbReference type="Proteomes" id="UP000796880"/>
    </source>
</evidence>
<keyword evidence="10" id="KW-0119">Carbohydrate metabolism</keyword>
<organism evidence="16 17">
    <name type="scientific">Rhamnella rubrinervis</name>
    <dbReference type="NCBI Taxonomy" id="2594499"/>
    <lineage>
        <taxon>Eukaryota</taxon>
        <taxon>Viridiplantae</taxon>
        <taxon>Streptophyta</taxon>
        <taxon>Embryophyta</taxon>
        <taxon>Tracheophyta</taxon>
        <taxon>Spermatophyta</taxon>
        <taxon>Magnoliopsida</taxon>
        <taxon>eudicotyledons</taxon>
        <taxon>Gunneridae</taxon>
        <taxon>Pentapetalae</taxon>
        <taxon>rosids</taxon>
        <taxon>fabids</taxon>
        <taxon>Rosales</taxon>
        <taxon>Rhamnaceae</taxon>
        <taxon>rhamnoid group</taxon>
        <taxon>Rhamneae</taxon>
        <taxon>Rhamnella</taxon>
    </lineage>
</organism>
<dbReference type="PRINTS" id="PR00133">
    <property type="entry name" value="GLHYDRLASE3"/>
</dbReference>
<protein>
    <recommendedName>
        <fullName evidence="15">Fibronectin type III-like domain-containing protein</fullName>
    </recommendedName>
</protein>
<comment type="catalytic activity">
    <reaction evidence="13">
        <text>Hydrolysis of (1-&gt;4)-beta-D-xylans, to remove successive D-xylose residues from the non-reducing termini.</text>
        <dbReference type="EC" id="3.2.1.37"/>
    </reaction>
</comment>
<reference evidence="16" key="1">
    <citation type="submission" date="2020-03" db="EMBL/GenBank/DDBJ databases">
        <title>A high-quality chromosome-level genome assembly of a woody plant with both climbing and erect habits, Rhamnella rubrinervis.</title>
        <authorList>
            <person name="Lu Z."/>
            <person name="Yang Y."/>
            <person name="Zhu X."/>
            <person name="Sun Y."/>
        </authorList>
    </citation>
    <scope>NUCLEOTIDE SEQUENCE</scope>
    <source>
        <strain evidence="16">BYM</strain>
        <tissue evidence="16">Leaf</tissue>
    </source>
</reference>